<dbReference type="PANTHER" id="PTHR31302">
    <property type="entry name" value="TRANSMEMBRANE PROTEIN WITH METALLOPHOSPHOESTERASE DOMAIN-RELATED"/>
    <property type="match status" value="1"/>
</dbReference>
<dbReference type="GO" id="GO:0016787">
    <property type="term" value="F:hydrolase activity"/>
    <property type="evidence" value="ECO:0007669"/>
    <property type="project" value="InterPro"/>
</dbReference>
<dbReference type="InterPro" id="IPR007111">
    <property type="entry name" value="NACHT_NTPase"/>
</dbReference>
<feature type="compositionally biased region" description="Pro residues" evidence="2">
    <location>
        <begin position="1041"/>
        <end position="1051"/>
    </location>
</feature>
<accession>A0A0K1EAU1</accession>
<dbReference type="Proteomes" id="UP000067626">
    <property type="component" value="Chromosome"/>
</dbReference>
<dbReference type="PROSITE" id="PS50837">
    <property type="entry name" value="NACHT"/>
    <property type="match status" value="1"/>
</dbReference>
<evidence type="ECO:0000313" key="5">
    <source>
        <dbReference type="Proteomes" id="UP000067626"/>
    </source>
</evidence>
<dbReference type="InterPro" id="IPR051158">
    <property type="entry name" value="Metallophosphoesterase_sf"/>
</dbReference>
<dbReference type="InterPro" id="IPR027417">
    <property type="entry name" value="P-loop_NTPase"/>
</dbReference>
<evidence type="ECO:0000256" key="2">
    <source>
        <dbReference type="SAM" id="MobiDB-lite"/>
    </source>
</evidence>
<organism evidence="4 5">
    <name type="scientific">Chondromyces crocatus</name>
    <dbReference type="NCBI Taxonomy" id="52"/>
    <lineage>
        <taxon>Bacteria</taxon>
        <taxon>Pseudomonadati</taxon>
        <taxon>Myxococcota</taxon>
        <taxon>Polyangia</taxon>
        <taxon>Polyangiales</taxon>
        <taxon>Polyangiaceae</taxon>
        <taxon>Chondromyces</taxon>
    </lineage>
</organism>
<feature type="domain" description="NACHT" evidence="3">
    <location>
        <begin position="78"/>
        <end position="208"/>
    </location>
</feature>
<dbReference type="InterPro" id="IPR029052">
    <property type="entry name" value="Metallo-depent_PP-like"/>
</dbReference>
<keyword evidence="5" id="KW-1185">Reference proteome</keyword>
<gene>
    <name evidence="4" type="ORF">CMC5_019390</name>
</gene>
<feature type="region of interest" description="Disordered" evidence="2">
    <location>
        <begin position="1379"/>
        <end position="1401"/>
    </location>
</feature>
<dbReference type="KEGG" id="ccro:CMC5_019390"/>
<name>A0A0K1EAU1_CHOCO</name>
<dbReference type="Pfam" id="PF00149">
    <property type="entry name" value="Metallophos"/>
    <property type="match status" value="1"/>
</dbReference>
<sequence length="1401" mass="155976">MRSPEVPPDALRTFTTDYRERVTDRHAHVRLLGLPPELLHERDLRGIQLDHLFVPLRFVHESGHLGHRSLDELLSTHRSVVVLGDPGMGKTTLLLYLSLVCAGLIPLTRPALEPRVPLFISLRELTMARTDTPDLRFIDHLARSARADLSLPGAHDMHFDAMLRLGQAIVLLDGLDEVGSTAARDRLAQDIRAFQTEYPRAPIWVTSRIHGYTPDIALPSNRFEHVRIASLQDDQIEDFLARWYGIQIPDSPGQRTEQRESLRRAIFRTPGVRRLAGNPLLLTVIAFIHQVVGDLPQDRGRLYEQCIEMLLRSWLDAKRGPADHAERHPFEHLRLHQDRQKDYLAHLALHIQSHPWKARTRLRDDASRGLIDRDEALECLAQRHLASSQRARPHLDLADARDEMRQFLDFIGDRAGLLLERGGGKLSFLHLSFQEYLAAWAFTCAPLEHDNPAFFVKHLGDPAWEEVLLLRLYVVQRRPGGGGDTAFDTIVSALFRSLEKTDAAEGWLTLTRALRDDLEFTARDCRQILDRAVTFWTANPAFFGAWFTALEEVKLFSDVGAKTLAEVLADKQREAPATDAVACLHLEMKLWGLTTQAVDRIRANRHLPELLPHLAVLLDEPELAPLLSEGVTDDVWAAVFAALNGPALYRLTLAWATGARPSPAPAAVRAAIVWMLSKVGDEAASRLNFAATHPDSGLLQYFSQATGLHTLHRLCKVTVPLAGGVSMEPPPGWTPRRPLDTTVHCALLGAARLVTRLQNTDTVEQAAARFLAGWGVTRVLHAPAENSPPTSATHDLAHRFVRHFTHEFSGSIGKLCQLYENQATVDSFGTQLLAEFGRHVGRHVGPAWSDELDVSPAAPAPFRPFSLPRIWLLPDMGDGVLHAHLESQSSLPLLFSSLGQLAACQHLVCFVRYQAARRSDALSVDETTDSWLRHHPLDAQLVAWSWQQHAEDLQRHRGSLRGLEGALALAHAQYAHLMTGLRLDGEGSPWRRLLDGREPGLEDLLDLRRHERVPSEASPSSSATASSSATVSTRTTTPTSHPAPEPLPSPPTLRTEREPLLTWLHVSDVHFGHPTAAHRADQKLVLAKLKADAATFRELGLPRIDAIFVTGDIAWSAQPEQYARAKDWLQDLAGAVRLDLRHVFAVPGNHDVDRQVDRDRATRRLLTSLREGSESLDEALDEAQEREQLTQRQSAYFAFARDLSPACLGAPTPASSRLWWHTPLEGRDGLRVRLIGLNSALLAADNQDQGKLRMGRRQLAETLAEPPSEADELLVVLSHHPATAGWLADQRDVDRELRSVAHLHLAGHVHEHDSEGLWAGGGNGIVRVVAGATHGDPARGDANAEHGYSFGALVDGADGFLRARIYPRRFSDKNRDFRADTENVPKGQSYAEHTIPRLRWR</sequence>
<dbReference type="STRING" id="52.CMC5_019390"/>
<dbReference type="EMBL" id="CP012159">
    <property type="protein sequence ID" value="AKT37797.1"/>
    <property type="molecule type" value="Genomic_DNA"/>
</dbReference>
<proteinExistence type="predicted"/>
<protein>
    <recommendedName>
        <fullName evidence="3">NACHT domain-containing protein</fullName>
    </recommendedName>
</protein>
<evidence type="ECO:0000259" key="3">
    <source>
        <dbReference type="PROSITE" id="PS50837"/>
    </source>
</evidence>
<reference evidence="4 5" key="1">
    <citation type="submission" date="2015-07" db="EMBL/GenBank/DDBJ databases">
        <title>Genome analysis of myxobacterium Chondromyces crocatus Cm c5 reveals a high potential for natural compound synthesis and the genetic basis for the loss of fruiting body formation.</title>
        <authorList>
            <person name="Zaburannyi N."/>
            <person name="Bunk B."/>
            <person name="Maier J."/>
            <person name="Overmann J."/>
            <person name="Mueller R."/>
        </authorList>
    </citation>
    <scope>NUCLEOTIDE SEQUENCE [LARGE SCALE GENOMIC DNA]</scope>
    <source>
        <strain evidence="4 5">Cm c5</strain>
    </source>
</reference>
<feature type="coiled-coil region" evidence="1">
    <location>
        <begin position="1166"/>
        <end position="1193"/>
    </location>
</feature>
<feature type="region of interest" description="Disordered" evidence="2">
    <location>
        <begin position="1005"/>
        <end position="1054"/>
    </location>
</feature>
<feature type="compositionally biased region" description="Low complexity" evidence="2">
    <location>
        <begin position="1015"/>
        <end position="1040"/>
    </location>
</feature>
<dbReference type="Pfam" id="PF05729">
    <property type="entry name" value="NACHT"/>
    <property type="match status" value="1"/>
</dbReference>
<dbReference type="RefSeq" id="WP_169796492.1">
    <property type="nucleotide sequence ID" value="NZ_CP012159.1"/>
</dbReference>
<dbReference type="PANTHER" id="PTHR31302:SF0">
    <property type="entry name" value="TRANSMEMBRANE PROTEIN WITH METALLOPHOSPHOESTERASE DOMAIN"/>
    <property type="match status" value="1"/>
</dbReference>
<dbReference type="Gene3D" id="3.60.21.10">
    <property type="match status" value="1"/>
</dbReference>
<evidence type="ECO:0000256" key="1">
    <source>
        <dbReference type="SAM" id="Coils"/>
    </source>
</evidence>
<keyword evidence="1" id="KW-0175">Coiled coil</keyword>
<evidence type="ECO:0000313" key="4">
    <source>
        <dbReference type="EMBL" id="AKT37797.1"/>
    </source>
</evidence>
<feature type="compositionally biased region" description="Basic and acidic residues" evidence="2">
    <location>
        <begin position="1005"/>
        <end position="1014"/>
    </location>
</feature>
<dbReference type="SUPFAM" id="SSF52540">
    <property type="entry name" value="P-loop containing nucleoside triphosphate hydrolases"/>
    <property type="match status" value="1"/>
</dbReference>
<dbReference type="SUPFAM" id="SSF56300">
    <property type="entry name" value="Metallo-dependent phosphatases"/>
    <property type="match status" value="1"/>
</dbReference>
<dbReference type="InterPro" id="IPR004843">
    <property type="entry name" value="Calcineurin-like_PHP"/>
</dbReference>
<dbReference type="Gene3D" id="3.40.50.300">
    <property type="entry name" value="P-loop containing nucleotide triphosphate hydrolases"/>
    <property type="match status" value="1"/>
</dbReference>